<evidence type="ECO:0000313" key="1">
    <source>
        <dbReference type="EMBL" id="ETI69799.1"/>
    </source>
</evidence>
<organism evidence="1 2">
    <name type="scientific">Neobacillus vireti LMG 21834</name>
    <dbReference type="NCBI Taxonomy" id="1131730"/>
    <lineage>
        <taxon>Bacteria</taxon>
        <taxon>Bacillati</taxon>
        <taxon>Bacillota</taxon>
        <taxon>Bacilli</taxon>
        <taxon>Bacillales</taxon>
        <taxon>Bacillaceae</taxon>
        <taxon>Neobacillus</taxon>
    </lineage>
</organism>
<sequence>MLVLFAGYIVPRLNRFKAKLTPSLVKEELLIEESRKYLFKFYTGLDIVHIGALVNVVLALWKPYY</sequence>
<name>A0AB94IRV6_9BACI</name>
<gene>
    <name evidence="1" type="ORF">BAVI_05759</name>
</gene>
<reference evidence="1 2" key="1">
    <citation type="journal article" date="2014" name="Environ. Microbiol.">
        <title>The nitrate-ammonifying and nosZ-carrying bacterium Bacillus vireti is a potent source and sink for nitric and nitrous oxide under high nitrate conditions.</title>
        <authorList>
            <person name="Mania D."/>
            <person name="Heylen K."/>
            <person name="van Spanning R.J."/>
            <person name="Frostegard A."/>
        </authorList>
    </citation>
    <scope>NUCLEOTIDE SEQUENCE [LARGE SCALE GENOMIC DNA]</scope>
    <source>
        <strain evidence="1 2">LMG 21834</strain>
    </source>
</reference>
<proteinExistence type="predicted"/>
<dbReference type="EMBL" id="ALAN01000039">
    <property type="protein sequence ID" value="ETI69799.1"/>
    <property type="molecule type" value="Genomic_DNA"/>
</dbReference>
<dbReference type="AlphaFoldDB" id="A0AB94IRV6"/>
<keyword evidence="2" id="KW-1185">Reference proteome</keyword>
<protein>
    <submittedName>
        <fullName evidence="1">Uncharacterized protein</fullName>
    </submittedName>
</protein>
<evidence type="ECO:0000313" key="2">
    <source>
        <dbReference type="Proteomes" id="UP000018877"/>
    </source>
</evidence>
<dbReference type="Proteomes" id="UP000018877">
    <property type="component" value="Unassembled WGS sequence"/>
</dbReference>
<comment type="caution">
    <text evidence="1">The sequence shown here is derived from an EMBL/GenBank/DDBJ whole genome shotgun (WGS) entry which is preliminary data.</text>
</comment>
<accession>A0AB94IRV6</accession>